<accession>A0A1G5FNM1</accession>
<dbReference type="Gene3D" id="3.40.50.300">
    <property type="entry name" value="P-loop containing nucleotide triphosphate hydrolases"/>
    <property type="match status" value="1"/>
</dbReference>
<organism evidence="5 6">
    <name type="scientific">Desulfoluna spongiiphila</name>
    <dbReference type="NCBI Taxonomy" id="419481"/>
    <lineage>
        <taxon>Bacteria</taxon>
        <taxon>Pseudomonadati</taxon>
        <taxon>Thermodesulfobacteriota</taxon>
        <taxon>Desulfobacteria</taxon>
        <taxon>Desulfobacterales</taxon>
        <taxon>Desulfolunaceae</taxon>
        <taxon>Desulfoluna</taxon>
    </lineage>
</organism>
<dbReference type="OrthoDB" id="9809450at2"/>
<dbReference type="GO" id="GO:0022857">
    <property type="term" value="F:transmembrane transporter activity"/>
    <property type="evidence" value="ECO:0007669"/>
    <property type="project" value="InterPro"/>
</dbReference>
<evidence type="ECO:0000256" key="1">
    <source>
        <dbReference type="ARBA" id="ARBA00022448"/>
    </source>
</evidence>
<reference evidence="5 6" key="1">
    <citation type="submission" date="2016-10" db="EMBL/GenBank/DDBJ databases">
        <authorList>
            <person name="de Groot N.N."/>
        </authorList>
    </citation>
    <scope>NUCLEOTIDE SEQUENCE [LARGE SCALE GENOMIC DNA]</scope>
    <source>
        <strain evidence="5 6">AA1</strain>
    </source>
</reference>
<evidence type="ECO:0000313" key="6">
    <source>
        <dbReference type="Proteomes" id="UP000198870"/>
    </source>
</evidence>
<dbReference type="InterPro" id="IPR008995">
    <property type="entry name" value="Mo/tungstate-bd_C_term_dom"/>
</dbReference>
<dbReference type="InterPro" id="IPR027417">
    <property type="entry name" value="P-loop_NTPase"/>
</dbReference>
<evidence type="ECO:0000313" key="5">
    <source>
        <dbReference type="EMBL" id="SCY40198.1"/>
    </source>
</evidence>
<gene>
    <name evidence="5" type="ORF">SAMN05216233_108147</name>
</gene>
<dbReference type="PROSITE" id="PS00211">
    <property type="entry name" value="ABC_TRANSPORTER_1"/>
    <property type="match status" value="1"/>
</dbReference>
<dbReference type="PROSITE" id="PS50893">
    <property type="entry name" value="ABC_TRANSPORTER_2"/>
    <property type="match status" value="1"/>
</dbReference>
<dbReference type="Proteomes" id="UP000198870">
    <property type="component" value="Unassembled WGS sequence"/>
</dbReference>
<dbReference type="EMBL" id="FMUX01000008">
    <property type="protein sequence ID" value="SCY40198.1"/>
    <property type="molecule type" value="Genomic_DNA"/>
</dbReference>
<dbReference type="SMART" id="SM00382">
    <property type="entry name" value="AAA"/>
    <property type="match status" value="1"/>
</dbReference>
<evidence type="ECO:0000256" key="3">
    <source>
        <dbReference type="ARBA" id="ARBA00022840"/>
    </source>
</evidence>
<dbReference type="GO" id="GO:0043190">
    <property type="term" value="C:ATP-binding cassette (ABC) transporter complex"/>
    <property type="evidence" value="ECO:0007669"/>
    <property type="project" value="InterPro"/>
</dbReference>
<dbReference type="InterPro" id="IPR003439">
    <property type="entry name" value="ABC_transporter-like_ATP-bd"/>
</dbReference>
<dbReference type="AlphaFoldDB" id="A0A1G5FNM1"/>
<keyword evidence="2" id="KW-0547">Nucleotide-binding</keyword>
<dbReference type="GO" id="GO:0005524">
    <property type="term" value="F:ATP binding"/>
    <property type="evidence" value="ECO:0007669"/>
    <property type="project" value="UniProtKB-KW"/>
</dbReference>
<keyword evidence="3 5" id="KW-0067">ATP-binding</keyword>
<dbReference type="GO" id="GO:0015697">
    <property type="term" value="P:quaternary ammonium group transport"/>
    <property type="evidence" value="ECO:0007669"/>
    <property type="project" value="UniProtKB-ARBA"/>
</dbReference>
<protein>
    <submittedName>
        <fullName evidence="5">Iron(III) transport system ATP-binding protein</fullName>
    </submittedName>
</protein>
<proteinExistence type="predicted"/>
<dbReference type="PANTHER" id="PTHR42781:SF4">
    <property type="entry name" value="SPERMIDINE_PUTRESCINE IMPORT ATP-BINDING PROTEIN POTA"/>
    <property type="match status" value="1"/>
</dbReference>
<dbReference type="SUPFAM" id="SSF52540">
    <property type="entry name" value="P-loop containing nucleoside triphosphate hydrolases"/>
    <property type="match status" value="1"/>
</dbReference>
<dbReference type="RefSeq" id="WP_092211001.1">
    <property type="nucleotide sequence ID" value="NZ_FMUX01000008.1"/>
</dbReference>
<dbReference type="Gene3D" id="2.40.50.100">
    <property type="match status" value="1"/>
</dbReference>
<dbReference type="InterPro" id="IPR017871">
    <property type="entry name" value="ABC_transporter-like_CS"/>
</dbReference>
<dbReference type="PANTHER" id="PTHR42781">
    <property type="entry name" value="SPERMIDINE/PUTRESCINE IMPORT ATP-BINDING PROTEIN POTA"/>
    <property type="match status" value="1"/>
</dbReference>
<feature type="domain" description="ABC transporter" evidence="4">
    <location>
        <begin position="4"/>
        <end position="234"/>
    </location>
</feature>
<evidence type="ECO:0000256" key="2">
    <source>
        <dbReference type="ARBA" id="ARBA00022741"/>
    </source>
</evidence>
<dbReference type="SUPFAM" id="SSF50331">
    <property type="entry name" value="MOP-like"/>
    <property type="match status" value="1"/>
</dbReference>
<dbReference type="STRING" id="419481.SAMN05216233_108147"/>
<dbReference type="FunFam" id="3.40.50.300:FF:000425">
    <property type="entry name" value="Probable ABC transporter, ATP-binding subunit"/>
    <property type="match status" value="1"/>
</dbReference>
<sequence length="348" mass="38256">MGALTLKGVGKTFDGVAACSGINLAVEEGEFFTFLGPSGCGKTTLLRLIAGFITPDEGTIYLGDQEITHLPPEMRNVGMVFQNYALFPFLSVYQNIAYGLKVQKKKRREIRNAIETYMEMMGLSGMENRSISELSGGEQQRVALARCLVTEPRVLLLDEPLSNLDARLRDKMRLEIKSLQKRLGITTLFVTHDQAEALTLSDRLAVFDKGTCTQVGTPQKVYSSPDSAFVAQFVGETNLFDVVVESGRAMLPGGLSLELDGSKKRGRFVSIRPQDISLSVTKPKGPNAFKGMLKETRLNGGWVEHVVRVEGVSFRVVALNTRGDHHPMMPGDTLFLSIPVQSISLLDR</sequence>
<dbReference type="InterPro" id="IPR003593">
    <property type="entry name" value="AAA+_ATPase"/>
</dbReference>
<dbReference type="InterPro" id="IPR013611">
    <property type="entry name" value="Transp-assoc_OB_typ2"/>
</dbReference>
<dbReference type="GO" id="GO:0016887">
    <property type="term" value="F:ATP hydrolysis activity"/>
    <property type="evidence" value="ECO:0007669"/>
    <property type="project" value="InterPro"/>
</dbReference>
<keyword evidence="6" id="KW-1185">Reference proteome</keyword>
<keyword evidence="1" id="KW-0813">Transport</keyword>
<evidence type="ECO:0000259" key="4">
    <source>
        <dbReference type="PROSITE" id="PS50893"/>
    </source>
</evidence>
<dbReference type="Pfam" id="PF00005">
    <property type="entry name" value="ABC_tran"/>
    <property type="match status" value="1"/>
</dbReference>
<name>A0A1G5FNM1_9BACT</name>
<dbReference type="Pfam" id="PF08402">
    <property type="entry name" value="TOBE_2"/>
    <property type="match status" value="1"/>
</dbReference>
<dbReference type="InterPro" id="IPR050093">
    <property type="entry name" value="ABC_SmlMolc_Importer"/>
</dbReference>